<dbReference type="SUPFAM" id="SSF54001">
    <property type="entry name" value="Cysteine proteinases"/>
    <property type="match status" value="1"/>
</dbReference>
<evidence type="ECO:0000313" key="3">
    <source>
        <dbReference type="EMBL" id="CDJ61304.1"/>
    </source>
</evidence>
<feature type="compositionally biased region" description="Basic and acidic residues" evidence="1">
    <location>
        <begin position="270"/>
        <end position="279"/>
    </location>
</feature>
<reference evidence="3" key="1">
    <citation type="submission" date="2013-10" db="EMBL/GenBank/DDBJ databases">
        <title>Genomic analysis of the causative agents of coccidiosis in chickens.</title>
        <authorList>
            <person name="Reid A.J."/>
            <person name="Blake D."/>
            <person name="Billington K."/>
            <person name="Browne H."/>
            <person name="Dunn M."/>
            <person name="Hung S."/>
            <person name="Kawahara F."/>
            <person name="Miranda-Saavedra D."/>
            <person name="Mourier T."/>
            <person name="Nagra H."/>
            <person name="Otto T.D."/>
            <person name="Rawlings N."/>
            <person name="Sanchez A."/>
            <person name="Sanders M."/>
            <person name="Subramaniam C."/>
            <person name="Tay Y."/>
            <person name="Dear P."/>
            <person name="Doerig C."/>
            <person name="Gruber A."/>
            <person name="Parkinson J."/>
            <person name="Shirley M."/>
            <person name="Wan K.L."/>
            <person name="Berriman M."/>
            <person name="Tomley F."/>
            <person name="Pain A."/>
        </authorList>
    </citation>
    <scope>NUCLEOTIDE SEQUENCE [LARGE SCALE GENOMIC DNA]</scope>
    <source>
        <strain evidence="3">Weybridge</strain>
    </source>
</reference>
<evidence type="ECO:0000313" key="4">
    <source>
        <dbReference type="Proteomes" id="UP000030763"/>
    </source>
</evidence>
<dbReference type="GeneID" id="25337960"/>
<dbReference type="Gene3D" id="3.40.395.10">
    <property type="entry name" value="Adenoviral Proteinase, Chain A"/>
    <property type="match status" value="1"/>
</dbReference>
<feature type="compositionally biased region" description="Basic and acidic residues" evidence="1">
    <location>
        <begin position="215"/>
        <end position="227"/>
    </location>
</feature>
<feature type="region of interest" description="Disordered" evidence="1">
    <location>
        <begin position="125"/>
        <end position="302"/>
    </location>
</feature>
<proteinExistence type="predicted"/>
<feature type="compositionally biased region" description="Acidic residues" evidence="1">
    <location>
        <begin position="128"/>
        <end position="146"/>
    </location>
</feature>
<dbReference type="OMA" id="CMENILC"/>
<organism evidence="3 4">
    <name type="scientific">Eimeria maxima</name>
    <name type="common">Coccidian parasite</name>
    <dbReference type="NCBI Taxonomy" id="5804"/>
    <lineage>
        <taxon>Eukaryota</taxon>
        <taxon>Sar</taxon>
        <taxon>Alveolata</taxon>
        <taxon>Apicomplexa</taxon>
        <taxon>Conoidasida</taxon>
        <taxon>Coccidia</taxon>
        <taxon>Eucoccidiorida</taxon>
        <taxon>Eimeriorina</taxon>
        <taxon>Eimeriidae</taxon>
        <taxon>Eimeria</taxon>
    </lineage>
</organism>
<evidence type="ECO:0000256" key="1">
    <source>
        <dbReference type="SAM" id="MobiDB-lite"/>
    </source>
</evidence>
<dbReference type="RefSeq" id="XP_013337954.1">
    <property type="nucleotide sequence ID" value="XM_013482500.1"/>
</dbReference>
<feature type="region of interest" description="Disordered" evidence="1">
    <location>
        <begin position="1"/>
        <end position="27"/>
    </location>
</feature>
<name>U6MFR6_EIMMA</name>
<dbReference type="InterPro" id="IPR038765">
    <property type="entry name" value="Papain-like_cys_pep_sf"/>
</dbReference>
<feature type="compositionally biased region" description="Acidic residues" evidence="1">
    <location>
        <begin position="11"/>
        <end position="27"/>
    </location>
</feature>
<feature type="compositionally biased region" description="Basic and acidic residues" evidence="1">
    <location>
        <begin position="238"/>
        <end position="253"/>
    </location>
</feature>
<dbReference type="VEuPathDB" id="ToxoDB:EMWEY_00039740"/>
<accession>U6MFR6</accession>
<dbReference type="EMBL" id="HG722050">
    <property type="protein sequence ID" value="CDJ61304.1"/>
    <property type="molecule type" value="Genomic_DNA"/>
</dbReference>
<keyword evidence="4" id="KW-1185">Reference proteome</keyword>
<reference evidence="3" key="2">
    <citation type="submission" date="2013-10" db="EMBL/GenBank/DDBJ databases">
        <authorList>
            <person name="Aslett M."/>
        </authorList>
    </citation>
    <scope>NUCLEOTIDE SEQUENCE [LARGE SCALE GENOMIC DNA]</scope>
    <source>
        <strain evidence="3">Weybridge</strain>
    </source>
</reference>
<feature type="transmembrane region" description="Helical" evidence="2">
    <location>
        <begin position="58"/>
        <end position="78"/>
    </location>
</feature>
<keyword evidence="2" id="KW-0812">Transmembrane</keyword>
<dbReference type="Proteomes" id="UP000030763">
    <property type="component" value="Unassembled WGS sequence"/>
</dbReference>
<gene>
    <name evidence="3" type="ORF">EMWEY_00039740</name>
</gene>
<protein>
    <submittedName>
        <fullName evidence="3">Uncharacterized protein</fullName>
    </submittedName>
</protein>
<dbReference type="AlphaFoldDB" id="U6MFR6"/>
<dbReference type="OrthoDB" id="348073at2759"/>
<keyword evidence="2" id="KW-1133">Transmembrane helix</keyword>
<evidence type="ECO:0000256" key="2">
    <source>
        <dbReference type="SAM" id="Phobius"/>
    </source>
</evidence>
<sequence>MTEERLPPVAEDSEVDEGSMGGEEWETEISEFETSSVYSSTFTHSSEYDGGSAKLNGVLLNLVLAICVVVALIAHVQLGKSELTTPPKAGGITPELLDGLKHEGSRLVRGVSAVPAFVPQFIAGQGEDFSESEEESETLSDVEDDGPASLGRKDDLDVASSEGIKTTGHEVNVPTQVPQHEPVGSREAVLPRASPADGEPSTPQETPIVGESGEEVLRRESGDKEAAEDASSTPQETLKLEEADHDVVRKETESTEAPEDVASPSQENEVLGKEPESRAVPEGMASPPVGMGDLEEALRRLEEALEQGAAEKETSVGAGLSPVGLDKFPQQEVPVPPVAEGKLQEVPKPDMVWQKPERKASIGQKQALQVPTLISCLKEPRFEPPFKLDDTDLEPFRDILSGHPEDAVQVQGRYVLRQQLQDFLKGQWVDVTMLQLYTDLVDESIRRSLTADRVLFAMTAPLLDWEEGHPHGTSGHFIVAVINRKEHRVSVVDSLPHPPSFYEPILNFIKLVAQQLHDPAAGPVPLYEASPHVPEPGFPMQLEALPGLSLLPGIREGLSNACGPFCMENILCIAEGRQPNYTMADARNIRLRVVSCLNFTLK</sequence>
<keyword evidence="2" id="KW-0472">Membrane</keyword>